<keyword evidence="1" id="KW-1185">Reference proteome</keyword>
<dbReference type="OrthoDB" id="9450914at2759"/>
<sequence>MSSTRAEKFVVGILELFHNDTRHHDTTDKPALLKTLQEDFPKFLSACDKKGTAYWANIFEKKGKNGDKKIEFSKFLSLLGEITMDFHKQSHGAASCSTGSQ</sequence>
<reference evidence="2" key="1">
    <citation type="submission" date="2025-08" db="UniProtKB">
        <authorList>
            <consortium name="RefSeq"/>
        </authorList>
    </citation>
    <scope>IDENTIFICATION</scope>
    <source>
        <tissue evidence="2">Whole blood</tissue>
    </source>
</reference>
<dbReference type="Proteomes" id="UP000261680">
    <property type="component" value="Unplaced"/>
</dbReference>
<organism evidence="1 2">
    <name type="scientific">Ursus maritimus</name>
    <name type="common">Polar bear</name>
    <name type="synonym">Thalarctos maritimus</name>
    <dbReference type="NCBI Taxonomy" id="29073"/>
    <lineage>
        <taxon>Eukaryota</taxon>
        <taxon>Metazoa</taxon>
        <taxon>Chordata</taxon>
        <taxon>Craniata</taxon>
        <taxon>Vertebrata</taxon>
        <taxon>Euteleostomi</taxon>
        <taxon>Mammalia</taxon>
        <taxon>Eutheria</taxon>
        <taxon>Laurasiatheria</taxon>
        <taxon>Carnivora</taxon>
        <taxon>Caniformia</taxon>
        <taxon>Ursidae</taxon>
        <taxon>Ursus</taxon>
    </lineage>
</organism>
<dbReference type="SUPFAM" id="SSF47473">
    <property type="entry name" value="EF-hand"/>
    <property type="match status" value="1"/>
</dbReference>
<evidence type="ECO:0000313" key="1">
    <source>
        <dbReference type="Proteomes" id="UP000261680"/>
    </source>
</evidence>
<dbReference type="AlphaFoldDB" id="A0A384CKD6"/>
<evidence type="ECO:0000313" key="2">
    <source>
        <dbReference type="RefSeq" id="XP_008694895.2"/>
    </source>
</evidence>
<dbReference type="InterPro" id="IPR011992">
    <property type="entry name" value="EF-hand-dom_pair"/>
</dbReference>
<dbReference type="GeneID" id="103668431"/>
<gene>
    <name evidence="2" type="primary">S100A7</name>
</gene>
<protein>
    <submittedName>
        <fullName evidence="2">Protein S100-A7</fullName>
    </submittedName>
</protein>
<dbReference type="Gene3D" id="1.10.238.10">
    <property type="entry name" value="EF-hand"/>
    <property type="match status" value="1"/>
</dbReference>
<accession>A0A384CKD6</accession>
<dbReference type="KEGG" id="umr:103668431"/>
<dbReference type="CTD" id="6278"/>
<name>A0A384CKD6_URSMA</name>
<dbReference type="STRING" id="29073.ENSUMAP00000028525"/>
<proteinExistence type="predicted"/>
<dbReference type="RefSeq" id="XP_008694895.2">
    <property type="nucleotide sequence ID" value="XM_008696673.2"/>
</dbReference>